<evidence type="ECO:0000256" key="1">
    <source>
        <dbReference type="SAM" id="Phobius"/>
    </source>
</evidence>
<dbReference type="AlphaFoldDB" id="A0A1H2X1M3"/>
<accession>A0A1H2X1M3</accession>
<sequence>MKTIKNFFTGVLLTMVAIFIIESVYNWKESKTAFMQAYHNGRNSDYNTEKK</sequence>
<keyword evidence="1" id="KW-0812">Transmembrane</keyword>
<dbReference type="EMBL" id="FNMV01000005">
    <property type="protein sequence ID" value="SDW86793.1"/>
    <property type="molecule type" value="Genomic_DNA"/>
</dbReference>
<dbReference type="STRING" id="229203.SAMN05444338_105122"/>
<name>A0A1H2X1M3_9FLAO</name>
<dbReference type="RefSeq" id="WP_175513962.1">
    <property type="nucleotide sequence ID" value="NZ_FNMV01000005.1"/>
</dbReference>
<evidence type="ECO:0000313" key="3">
    <source>
        <dbReference type="Proteomes" id="UP000198569"/>
    </source>
</evidence>
<feature type="transmembrane region" description="Helical" evidence="1">
    <location>
        <begin position="6"/>
        <end position="25"/>
    </location>
</feature>
<evidence type="ECO:0000313" key="2">
    <source>
        <dbReference type="EMBL" id="SDW86793.1"/>
    </source>
</evidence>
<keyword evidence="1" id="KW-0472">Membrane</keyword>
<dbReference type="Proteomes" id="UP000198569">
    <property type="component" value="Unassembled WGS sequence"/>
</dbReference>
<gene>
    <name evidence="2" type="ORF">SAMN05444338_105122</name>
</gene>
<keyword evidence="1" id="KW-1133">Transmembrane helix</keyword>
<reference evidence="3" key="1">
    <citation type="submission" date="2016-10" db="EMBL/GenBank/DDBJ databases">
        <authorList>
            <person name="Varghese N."/>
            <person name="Submissions S."/>
        </authorList>
    </citation>
    <scope>NUCLEOTIDE SEQUENCE [LARGE SCALE GENOMIC DNA]</scope>
    <source>
        <strain evidence="3">DSM 15718</strain>
    </source>
</reference>
<organism evidence="2 3">
    <name type="scientific">Flavobacterium degerlachei</name>
    <dbReference type="NCBI Taxonomy" id="229203"/>
    <lineage>
        <taxon>Bacteria</taxon>
        <taxon>Pseudomonadati</taxon>
        <taxon>Bacteroidota</taxon>
        <taxon>Flavobacteriia</taxon>
        <taxon>Flavobacteriales</taxon>
        <taxon>Flavobacteriaceae</taxon>
        <taxon>Flavobacterium</taxon>
    </lineage>
</organism>
<keyword evidence="3" id="KW-1185">Reference proteome</keyword>
<protein>
    <submittedName>
        <fullName evidence="2">Uncharacterized protein</fullName>
    </submittedName>
</protein>
<proteinExistence type="predicted"/>